<feature type="transmembrane region" description="Helical" evidence="5">
    <location>
        <begin position="272"/>
        <end position="293"/>
    </location>
</feature>
<evidence type="ECO:0000313" key="7">
    <source>
        <dbReference type="EMBL" id="KAK1795785.1"/>
    </source>
</evidence>
<evidence type="ECO:0000256" key="3">
    <source>
        <dbReference type="ARBA" id="ARBA00022833"/>
    </source>
</evidence>
<dbReference type="PROSITE" id="PS50089">
    <property type="entry name" value="ZF_RING_2"/>
    <property type="match status" value="1"/>
</dbReference>
<dbReference type="InterPro" id="IPR017907">
    <property type="entry name" value="Znf_RING_CS"/>
</dbReference>
<comment type="caution">
    <text evidence="7">The sequence shown here is derived from an EMBL/GenBank/DDBJ whole genome shotgun (WGS) entry which is preliminary data.</text>
</comment>
<dbReference type="InterPro" id="IPR038896">
    <property type="entry name" value="RNF170"/>
</dbReference>
<evidence type="ECO:0000259" key="6">
    <source>
        <dbReference type="PROSITE" id="PS50089"/>
    </source>
</evidence>
<dbReference type="PANTHER" id="PTHR22894">
    <property type="entry name" value="RING-TYPE DOMAIN-CONTAINING PROTEIN"/>
    <property type="match status" value="1"/>
</dbReference>
<keyword evidence="3" id="KW-0862">Zinc</keyword>
<evidence type="ECO:0000256" key="5">
    <source>
        <dbReference type="SAM" id="Phobius"/>
    </source>
</evidence>
<dbReference type="GO" id="GO:0061630">
    <property type="term" value="F:ubiquitin protein ligase activity"/>
    <property type="evidence" value="ECO:0007669"/>
    <property type="project" value="InterPro"/>
</dbReference>
<protein>
    <recommendedName>
        <fullName evidence="6">RING-type domain-containing protein</fullName>
    </recommendedName>
</protein>
<keyword evidence="5" id="KW-0812">Transmembrane</keyword>
<dbReference type="EMBL" id="JAROKS010000015">
    <property type="protein sequence ID" value="KAK1795785.1"/>
    <property type="molecule type" value="Genomic_DNA"/>
</dbReference>
<feature type="non-terminal residue" evidence="7">
    <location>
        <position position="1"/>
    </location>
</feature>
<dbReference type="InterPro" id="IPR027370">
    <property type="entry name" value="Znf-RING_euk"/>
</dbReference>
<feature type="transmembrane region" description="Helical" evidence="5">
    <location>
        <begin position="241"/>
        <end position="260"/>
    </location>
</feature>
<dbReference type="GO" id="GO:0008270">
    <property type="term" value="F:zinc ion binding"/>
    <property type="evidence" value="ECO:0007669"/>
    <property type="project" value="UniProtKB-KW"/>
</dbReference>
<organism evidence="7 8">
    <name type="scientific">Electrophorus voltai</name>
    <dbReference type="NCBI Taxonomy" id="2609070"/>
    <lineage>
        <taxon>Eukaryota</taxon>
        <taxon>Metazoa</taxon>
        <taxon>Chordata</taxon>
        <taxon>Craniata</taxon>
        <taxon>Vertebrata</taxon>
        <taxon>Euteleostomi</taxon>
        <taxon>Actinopterygii</taxon>
        <taxon>Neopterygii</taxon>
        <taxon>Teleostei</taxon>
        <taxon>Ostariophysi</taxon>
        <taxon>Gymnotiformes</taxon>
        <taxon>Gymnotoidei</taxon>
        <taxon>Gymnotidae</taxon>
        <taxon>Electrophorus</taxon>
    </lineage>
</organism>
<name>A0AAD8ZDL0_9TELE</name>
<reference evidence="7" key="1">
    <citation type="submission" date="2023-03" db="EMBL/GenBank/DDBJ databases">
        <title>Electrophorus voltai genome.</title>
        <authorList>
            <person name="Bian C."/>
        </authorList>
    </citation>
    <scope>NUCLEOTIDE SEQUENCE</scope>
    <source>
        <strain evidence="7">CB-2022</strain>
        <tissue evidence="7">Muscle</tissue>
    </source>
</reference>
<dbReference type="Pfam" id="PF13445">
    <property type="entry name" value="zf-RING_UBOX"/>
    <property type="match status" value="1"/>
</dbReference>
<keyword evidence="5" id="KW-0472">Membrane</keyword>
<dbReference type="SUPFAM" id="SSF57850">
    <property type="entry name" value="RING/U-box"/>
    <property type="match status" value="1"/>
</dbReference>
<dbReference type="Gene3D" id="3.30.40.10">
    <property type="entry name" value="Zinc/RING finger domain, C3HC4 (zinc finger)"/>
    <property type="match status" value="1"/>
</dbReference>
<evidence type="ECO:0000256" key="2">
    <source>
        <dbReference type="ARBA" id="ARBA00022771"/>
    </source>
</evidence>
<sequence length="312" mass="34494">LLCGSQSTVVMTSHKASSSKPLALQDLSHLCASVGNSDVHCPVCLHSSIFPVQTNCGHLFCAPCLISYWKHSSWLDAISCPLCRQKVNVMHHLFHESTSDRAQGEVLSHIRDYNKRYSGTPRTVSTISTWLPAGFSSLCYRQIRLHSFLTFTFTGTIITFVRHDLRTTLFLRHSEGTDTLLVETIKLQEGEVILPHWLRDYLKQVCLTRYLPPPQVSDYLCDALLLLLIFIRAVGNIGGLVWLFLLRVALCGFGAAASLVSPLGAVPGPFSGTLGLLDDLLVVCLLLISIINIQQMAPERTARTHGILTNTL</sequence>
<evidence type="ECO:0000256" key="4">
    <source>
        <dbReference type="PROSITE-ProRule" id="PRU00175"/>
    </source>
</evidence>
<keyword evidence="8" id="KW-1185">Reference proteome</keyword>
<dbReference type="SMART" id="SM00184">
    <property type="entry name" value="RING"/>
    <property type="match status" value="1"/>
</dbReference>
<keyword evidence="1" id="KW-0479">Metal-binding</keyword>
<keyword evidence="5" id="KW-1133">Transmembrane helix</keyword>
<evidence type="ECO:0000256" key="1">
    <source>
        <dbReference type="ARBA" id="ARBA00022723"/>
    </source>
</evidence>
<gene>
    <name evidence="7" type="ORF">P4O66_008952</name>
</gene>
<dbReference type="InterPro" id="IPR001841">
    <property type="entry name" value="Znf_RING"/>
</dbReference>
<dbReference type="InterPro" id="IPR013083">
    <property type="entry name" value="Znf_RING/FYVE/PHD"/>
</dbReference>
<evidence type="ECO:0000313" key="8">
    <source>
        <dbReference type="Proteomes" id="UP001239994"/>
    </source>
</evidence>
<feature type="domain" description="RING-type" evidence="6">
    <location>
        <begin position="41"/>
        <end position="84"/>
    </location>
</feature>
<dbReference type="AlphaFoldDB" id="A0AAD8ZDL0"/>
<dbReference type="CDD" id="cd16553">
    <property type="entry name" value="RING-HC_RNF170"/>
    <property type="match status" value="1"/>
</dbReference>
<dbReference type="Proteomes" id="UP001239994">
    <property type="component" value="Unassembled WGS sequence"/>
</dbReference>
<keyword evidence="2 4" id="KW-0863">Zinc-finger</keyword>
<dbReference type="PANTHER" id="PTHR22894:SF2">
    <property type="entry name" value="RING-TYPE DOMAIN-CONTAINING PROTEIN"/>
    <property type="match status" value="1"/>
</dbReference>
<accession>A0AAD8ZDL0</accession>
<proteinExistence type="predicted"/>
<dbReference type="PROSITE" id="PS00518">
    <property type="entry name" value="ZF_RING_1"/>
    <property type="match status" value="1"/>
</dbReference>